<feature type="compositionally biased region" description="Basic and acidic residues" evidence="1">
    <location>
        <begin position="114"/>
        <end position="123"/>
    </location>
</feature>
<dbReference type="Proteomes" id="UP000250235">
    <property type="component" value="Unassembled WGS sequence"/>
</dbReference>
<reference evidence="2 3" key="1">
    <citation type="journal article" date="2015" name="Proc. Natl. Acad. Sci. U.S.A.">
        <title>The resurrection genome of Boea hygrometrica: A blueprint for survival of dehydration.</title>
        <authorList>
            <person name="Xiao L."/>
            <person name="Yang G."/>
            <person name="Zhang L."/>
            <person name="Yang X."/>
            <person name="Zhao S."/>
            <person name="Ji Z."/>
            <person name="Zhou Q."/>
            <person name="Hu M."/>
            <person name="Wang Y."/>
            <person name="Chen M."/>
            <person name="Xu Y."/>
            <person name="Jin H."/>
            <person name="Xiao X."/>
            <person name="Hu G."/>
            <person name="Bao F."/>
            <person name="Hu Y."/>
            <person name="Wan P."/>
            <person name="Li L."/>
            <person name="Deng X."/>
            <person name="Kuang T."/>
            <person name="Xiang C."/>
            <person name="Zhu J.K."/>
            <person name="Oliver M.J."/>
            <person name="He Y."/>
        </authorList>
    </citation>
    <scope>NUCLEOTIDE SEQUENCE [LARGE SCALE GENOMIC DNA]</scope>
    <source>
        <strain evidence="3">cv. XS01</strain>
    </source>
</reference>
<keyword evidence="3" id="KW-1185">Reference proteome</keyword>
<name>A0A2Z7DKL7_9LAMI</name>
<accession>A0A2Z7DKL7</accession>
<dbReference type="EMBL" id="KQ986337">
    <property type="protein sequence ID" value="KZV58759.1"/>
    <property type="molecule type" value="Genomic_DNA"/>
</dbReference>
<protein>
    <submittedName>
        <fullName evidence="2">Acetyl-CoA carboxylase 2</fullName>
    </submittedName>
</protein>
<feature type="region of interest" description="Disordered" evidence="1">
    <location>
        <begin position="100"/>
        <end position="123"/>
    </location>
</feature>
<gene>
    <name evidence="2" type="ORF">F511_24586</name>
</gene>
<organism evidence="2 3">
    <name type="scientific">Dorcoceras hygrometricum</name>
    <dbReference type="NCBI Taxonomy" id="472368"/>
    <lineage>
        <taxon>Eukaryota</taxon>
        <taxon>Viridiplantae</taxon>
        <taxon>Streptophyta</taxon>
        <taxon>Embryophyta</taxon>
        <taxon>Tracheophyta</taxon>
        <taxon>Spermatophyta</taxon>
        <taxon>Magnoliopsida</taxon>
        <taxon>eudicotyledons</taxon>
        <taxon>Gunneridae</taxon>
        <taxon>Pentapetalae</taxon>
        <taxon>asterids</taxon>
        <taxon>lamiids</taxon>
        <taxon>Lamiales</taxon>
        <taxon>Gesneriaceae</taxon>
        <taxon>Didymocarpoideae</taxon>
        <taxon>Trichosporeae</taxon>
        <taxon>Loxocarpinae</taxon>
        <taxon>Dorcoceras</taxon>
    </lineage>
</organism>
<dbReference type="AlphaFoldDB" id="A0A2Z7DKL7"/>
<proteinExistence type="predicted"/>
<evidence type="ECO:0000313" key="2">
    <source>
        <dbReference type="EMBL" id="KZV58759.1"/>
    </source>
</evidence>
<evidence type="ECO:0000313" key="3">
    <source>
        <dbReference type="Proteomes" id="UP000250235"/>
    </source>
</evidence>
<evidence type="ECO:0000256" key="1">
    <source>
        <dbReference type="SAM" id="MobiDB-lite"/>
    </source>
</evidence>
<sequence length="231" mass="26156">MKYSMALVRLFATRREDANVSVPRMCHWMTRKWHKNHSPSLNDVTTAFSSVRWKSCYLCTIFRGISMFQMNGSYTTHVGVDEPLTEGMIVSLDMTARVEDTPSTESSGGFDGAQVKEDQPEGTTRLDLDLAKFVAPTLEKRMEIFIQRSWARIKMEIGHLGAGEKKRGFITAYQKGWFLDIATLGHVDECLQGLLELQKAYPYIFRAEVALMDLISSSWLCMPSVKAGRPT</sequence>